<feature type="transmembrane region" description="Helical" evidence="1">
    <location>
        <begin position="7"/>
        <end position="30"/>
    </location>
</feature>
<evidence type="ECO:0000256" key="1">
    <source>
        <dbReference type="SAM" id="Phobius"/>
    </source>
</evidence>
<comment type="caution">
    <text evidence="2">The sequence shown here is derived from an EMBL/GenBank/DDBJ whole genome shotgun (WGS) entry which is preliminary data.</text>
</comment>
<protein>
    <submittedName>
        <fullName evidence="2">Uncharacterized protein</fullName>
    </submittedName>
</protein>
<feature type="transmembrane region" description="Helical" evidence="1">
    <location>
        <begin position="36"/>
        <end position="56"/>
    </location>
</feature>
<dbReference type="EMBL" id="MRAE01000027">
    <property type="protein sequence ID" value="OOO64648.1"/>
    <property type="molecule type" value="Genomic_DNA"/>
</dbReference>
<reference evidence="2 3" key="1">
    <citation type="submission" date="2016-12" db="EMBL/GenBank/DDBJ databases">
        <title>Clostridium tepidum sp. nov., a close relative of Clostridium sporogenes and Clostridium botulinum Group I.</title>
        <authorList>
            <person name="Dobritsa A.P."/>
            <person name="Kutumbaka K.K."/>
            <person name="Werner K."/>
            <person name="Wiedmann M."/>
            <person name="Asmus A."/>
            <person name="Samadpour M."/>
        </authorList>
    </citation>
    <scope>NUCLEOTIDE SEQUENCE [LARGE SCALE GENOMIC DNA]</scope>
    <source>
        <strain evidence="2 3">IEH 97212</strain>
    </source>
</reference>
<dbReference type="Proteomes" id="UP000190256">
    <property type="component" value="Unassembled WGS sequence"/>
</dbReference>
<keyword evidence="1" id="KW-0472">Membrane</keyword>
<evidence type="ECO:0000313" key="2">
    <source>
        <dbReference type="EMBL" id="OOO64648.1"/>
    </source>
</evidence>
<dbReference type="AlphaFoldDB" id="A0A1S9I321"/>
<organism evidence="2 3">
    <name type="scientific">Clostridium tepidum</name>
    <dbReference type="NCBI Taxonomy" id="1962263"/>
    <lineage>
        <taxon>Bacteria</taxon>
        <taxon>Bacillati</taxon>
        <taxon>Bacillota</taxon>
        <taxon>Clostridia</taxon>
        <taxon>Eubacteriales</taxon>
        <taxon>Clostridiaceae</taxon>
        <taxon>Clostridium</taxon>
    </lineage>
</organism>
<gene>
    <name evidence="2" type="ORF">BS638_10380</name>
</gene>
<evidence type="ECO:0000313" key="3">
    <source>
        <dbReference type="Proteomes" id="UP000190256"/>
    </source>
</evidence>
<keyword evidence="1" id="KW-0812">Transmembrane</keyword>
<keyword evidence="1" id="KW-1133">Transmembrane helix</keyword>
<sequence>MKKKLNIIFNIVIPTVTGYTIFFMLFYMYQKLFYEYRWLAIIPFVIVTAFIARDNLREWKTIKQHS</sequence>
<proteinExistence type="predicted"/>
<name>A0A1S9I321_9CLOT</name>
<accession>A0A1S9I321</accession>